<comment type="function">
    <text evidence="9">Part of the tripartite ATP-independent periplasmic (TRAP) transport system.</text>
</comment>
<feature type="transmembrane region" description="Helical" evidence="9">
    <location>
        <begin position="91"/>
        <end position="111"/>
    </location>
</feature>
<feature type="transmembrane region" description="Helical" evidence="9">
    <location>
        <begin position="43"/>
        <end position="65"/>
    </location>
</feature>
<evidence type="ECO:0000313" key="12">
    <source>
        <dbReference type="Proteomes" id="UP000241771"/>
    </source>
</evidence>
<dbReference type="InterPro" id="IPR007387">
    <property type="entry name" value="TRAP_DctQ"/>
</dbReference>
<dbReference type="OrthoDB" id="2877624at2"/>
<comment type="subunit">
    <text evidence="9">The complex comprises the extracytoplasmic solute receptor protein and the two transmembrane proteins.</text>
</comment>
<accession>A0A2T3P0C3</accession>
<feature type="transmembrane region" description="Helical" evidence="9">
    <location>
        <begin position="131"/>
        <end position="153"/>
    </location>
</feature>
<name>A0A2T3P0C3_9GAMM</name>
<evidence type="ECO:0000256" key="7">
    <source>
        <dbReference type="ARBA" id="ARBA00023136"/>
    </source>
</evidence>
<dbReference type="GO" id="GO:0005886">
    <property type="term" value="C:plasma membrane"/>
    <property type="evidence" value="ECO:0007669"/>
    <property type="project" value="UniProtKB-SubCell"/>
</dbReference>
<dbReference type="PANTHER" id="PTHR35011:SF10">
    <property type="entry name" value="TRAP TRANSPORTER SMALL PERMEASE PROTEIN"/>
    <property type="match status" value="1"/>
</dbReference>
<evidence type="ECO:0000256" key="9">
    <source>
        <dbReference type="RuleBase" id="RU369079"/>
    </source>
</evidence>
<evidence type="ECO:0000256" key="6">
    <source>
        <dbReference type="ARBA" id="ARBA00022989"/>
    </source>
</evidence>
<keyword evidence="7 9" id="KW-0472">Membrane</keyword>
<evidence type="ECO:0000256" key="2">
    <source>
        <dbReference type="ARBA" id="ARBA00022448"/>
    </source>
</evidence>
<evidence type="ECO:0000259" key="10">
    <source>
        <dbReference type="Pfam" id="PF04290"/>
    </source>
</evidence>
<evidence type="ECO:0000256" key="3">
    <source>
        <dbReference type="ARBA" id="ARBA00022475"/>
    </source>
</evidence>
<dbReference type="Proteomes" id="UP000241771">
    <property type="component" value="Unassembled WGS sequence"/>
</dbReference>
<organism evidence="11 12">
    <name type="scientific">Photobacterium sanctipauli</name>
    <dbReference type="NCBI Taxonomy" id="1342794"/>
    <lineage>
        <taxon>Bacteria</taxon>
        <taxon>Pseudomonadati</taxon>
        <taxon>Pseudomonadota</taxon>
        <taxon>Gammaproteobacteria</taxon>
        <taxon>Vibrionales</taxon>
        <taxon>Vibrionaceae</taxon>
        <taxon>Photobacterium</taxon>
    </lineage>
</organism>
<dbReference type="GO" id="GO:0015740">
    <property type="term" value="P:C4-dicarboxylate transport"/>
    <property type="evidence" value="ECO:0007669"/>
    <property type="project" value="TreeGrafter"/>
</dbReference>
<dbReference type="EMBL" id="PYMA01000001">
    <property type="protein sequence ID" value="PSW21973.1"/>
    <property type="molecule type" value="Genomic_DNA"/>
</dbReference>
<keyword evidence="2 9" id="KW-0813">Transport</keyword>
<gene>
    <name evidence="11" type="ORF">C9I98_01535</name>
</gene>
<dbReference type="Pfam" id="PF04290">
    <property type="entry name" value="DctQ"/>
    <property type="match status" value="1"/>
</dbReference>
<proteinExistence type="inferred from homology"/>
<keyword evidence="3" id="KW-1003">Cell membrane</keyword>
<evidence type="ECO:0000256" key="8">
    <source>
        <dbReference type="ARBA" id="ARBA00038436"/>
    </source>
</evidence>
<dbReference type="AlphaFoldDB" id="A0A2T3P0C3"/>
<comment type="subcellular location">
    <subcellularLocation>
        <location evidence="1 9">Cell inner membrane</location>
        <topology evidence="1 9">Multi-pass membrane protein</topology>
    </subcellularLocation>
</comment>
<feature type="transmembrane region" description="Helical" evidence="9">
    <location>
        <begin position="12"/>
        <end position="31"/>
    </location>
</feature>
<feature type="domain" description="Tripartite ATP-independent periplasmic transporters DctQ component" evidence="10">
    <location>
        <begin position="25"/>
        <end position="145"/>
    </location>
</feature>
<dbReference type="InterPro" id="IPR055348">
    <property type="entry name" value="DctQ"/>
</dbReference>
<dbReference type="GO" id="GO:0022857">
    <property type="term" value="F:transmembrane transporter activity"/>
    <property type="evidence" value="ECO:0007669"/>
    <property type="project" value="UniProtKB-UniRule"/>
</dbReference>
<comment type="caution">
    <text evidence="11">The sequence shown here is derived from an EMBL/GenBank/DDBJ whole genome shotgun (WGS) entry which is preliminary data.</text>
</comment>
<keyword evidence="4 9" id="KW-0997">Cell inner membrane</keyword>
<reference evidence="11 12" key="1">
    <citation type="submission" date="2018-01" db="EMBL/GenBank/DDBJ databases">
        <title>Whole genome sequencing of Histamine producing bacteria.</title>
        <authorList>
            <person name="Butler K."/>
        </authorList>
    </citation>
    <scope>NUCLEOTIDE SEQUENCE [LARGE SCALE GENOMIC DNA]</scope>
    <source>
        <strain evidence="11 12">DSM 100436</strain>
    </source>
</reference>
<evidence type="ECO:0000256" key="5">
    <source>
        <dbReference type="ARBA" id="ARBA00022692"/>
    </source>
</evidence>
<keyword evidence="6 9" id="KW-1133">Transmembrane helix</keyword>
<protein>
    <recommendedName>
        <fullName evidence="9">TRAP transporter small permease protein</fullName>
    </recommendedName>
</protein>
<keyword evidence="5 9" id="KW-0812">Transmembrane</keyword>
<evidence type="ECO:0000256" key="1">
    <source>
        <dbReference type="ARBA" id="ARBA00004429"/>
    </source>
</evidence>
<sequence length="180" mass="19795">MMNARISTGIKRGLEALAALSLVLMMVITFVDVFGRYFFDMPITGATELIEVLLAVMVFMAFPLVSWDEEHISVDLLDSYFPKRWINIRQVVINLVCSVALILVAMTNWKLAGRSLEYEEVSEILEIPTGYVTYLIAVTGFVGGVLTLANAGVYTRKMFSGRAATGDVVANTEITEGNNG</sequence>
<dbReference type="PANTHER" id="PTHR35011">
    <property type="entry name" value="2,3-DIKETO-L-GULONATE TRAP TRANSPORTER SMALL PERMEASE PROTEIN YIAM"/>
    <property type="match status" value="1"/>
</dbReference>
<evidence type="ECO:0000256" key="4">
    <source>
        <dbReference type="ARBA" id="ARBA00022519"/>
    </source>
</evidence>
<keyword evidence="12" id="KW-1185">Reference proteome</keyword>
<comment type="similarity">
    <text evidence="8 9">Belongs to the TRAP transporter small permease family.</text>
</comment>
<evidence type="ECO:0000313" key="11">
    <source>
        <dbReference type="EMBL" id="PSW21973.1"/>
    </source>
</evidence>